<name>A0AA36E5T2_LACSI</name>
<proteinExistence type="predicted"/>
<evidence type="ECO:0000313" key="2">
    <source>
        <dbReference type="Proteomes" id="UP001177003"/>
    </source>
</evidence>
<reference evidence="1" key="1">
    <citation type="submission" date="2023-04" db="EMBL/GenBank/DDBJ databases">
        <authorList>
            <person name="Vijverberg K."/>
            <person name="Xiong W."/>
            <person name="Schranz E."/>
        </authorList>
    </citation>
    <scope>NUCLEOTIDE SEQUENCE</scope>
</reference>
<sequence>MGHISPVRDSLIQSFFEETGNLEGNVETSIIDTTINHGEQPKQSTLEQTTVILPKVLNTESFHEEFKILNRKLNSLLKLQVDGGDKNSISTLNVDLMLQAQEHRILDKLNHMEEPADLRIKSQLDSFHSVIRELKETTKSCHILFVQDVTVRENVNLKVQE</sequence>
<organism evidence="1 2">
    <name type="scientific">Lactuca saligna</name>
    <name type="common">Willowleaf lettuce</name>
    <dbReference type="NCBI Taxonomy" id="75948"/>
    <lineage>
        <taxon>Eukaryota</taxon>
        <taxon>Viridiplantae</taxon>
        <taxon>Streptophyta</taxon>
        <taxon>Embryophyta</taxon>
        <taxon>Tracheophyta</taxon>
        <taxon>Spermatophyta</taxon>
        <taxon>Magnoliopsida</taxon>
        <taxon>eudicotyledons</taxon>
        <taxon>Gunneridae</taxon>
        <taxon>Pentapetalae</taxon>
        <taxon>asterids</taxon>
        <taxon>campanulids</taxon>
        <taxon>Asterales</taxon>
        <taxon>Asteraceae</taxon>
        <taxon>Cichorioideae</taxon>
        <taxon>Cichorieae</taxon>
        <taxon>Lactucinae</taxon>
        <taxon>Lactuca</taxon>
    </lineage>
</organism>
<keyword evidence="2" id="KW-1185">Reference proteome</keyword>
<evidence type="ECO:0000313" key="1">
    <source>
        <dbReference type="EMBL" id="CAI9284141.1"/>
    </source>
</evidence>
<gene>
    <name evidence="1" type="ORF">LSALG_LOCUS23692</name>
</gene>
<accession>A0AA36E5T2</accession>
<dbReference type="EMBL" id="OX465081">
    <property type="protein sequence ID" value="CAI9284141.1"/>
    <property type="molecule type" value="Genomic_DNA"/>
</dbReference>
<dbReference type="Proteomes" id="UP001177003">
    <property type="component" value="Chromosome 5"/>
</dbReference>
<dbReference type="AlphaFoldDB" id="A0AA36E5T2"/>
<protein>
    <submittedName>
        <fullName evidence="1">Uncharacterized protein</fullName>
    </submittedName>
</protein>